<keyword evidence="1" id="KW-0812">Transmembrane</keyword>
<proteinExistence type="predicted"/>
<evidence type="ECO:0000313" key="2">
    <source>
        <dbReference type="EMBL" id="MFB9756803.1"/>
    </source>
</evidence>
<dbReference type="Proteomes" id="UP001589619">
    <property type="component" value="Unassembled WGS sequence"/>
</dbReference>
<evidence type="ECO:0000256" key="1">
    <source>
        <dbReference type="SAM" id="Phobius"/>
    </source>
</evidence>
<feature type="transmembrane region" description="Helical" evidence="1">
    <location>
        <begin position="12"/>
        <end position="38"/>
    </location>
</feature>
<keyword evidence="1" id="KW-0472">Membrane</keyword>
<keyword evidence="1" id="KW-1133">Transmembrane helix</keyword>
<protein>
    <submittedName>
        <fullName evidence="2">Uncharacterized protein</fullName>
    </submittedName>
</protein>
<gene>
    <name evidence="2" type="ORF">ACFFNY_34990</name>
</gene>
<keyword evidence="3" id="KW-1185">Reference proteome</keyword>
<dbReference type="EMBL" id="JBHMAG010000029">
    <property type="protein sequence ID" value="MFB9756803.1"/>
    <property type="molecule type" value="Genomic_DNA"/>
</dbReference>
<name>A0ABV5W981_9BACL</name>
<accession>A0ABV5W981</accession>
<evidence type="ECO:0000313" key="3">
    <source>
        <dbReference type="Proteomes" id="UP001589619"/>
    </source>
</evidence>
<reference evidence="2 3" key="1">
    <citation type="submission" date="2024-09" db="EMBL/GenBank/DDBJ databases">
        <authorList>
            <person name="Sun Q."/>
            <person name="Mori K."/>
        </authorList>
    </citation>
    <scope>NUCLEOTIDE SEQUENCE [LARGE SCALE GENOMIC DNA]</scope>
    <source>
        <strain evidence="2 3">JCM 12520</strain>
    </source>
</reference>
<organism evidence="2 3">
    <name type="scientific">Paenibacillus hodogayensis</name>
    <dbReference type="NCBI Taxonomy" id="279208"/>
    <lineage>
        <taxon>Bacteria</taxon>
        <taxon>Bacillati</taxon>
        <taxon>Bacillota</taxon>
        <taxon>Bacilli</taxon>
        <taxon>Bacillales</taxon>
        <taxon>Paenibacillaceae</taxon>
        <taxon>Paenibacillus</taxon>
    </lineage>
</organism>
<dbReference type="RefSeq" id="WP_344904347.1">
    <property type="nucleotide sequence ID" value="NZ_BAAAYO010000002.1"/>
</dbReference>
<comment type="caution">
    <text evidence="2">The sequence shown here is derived from an EMBL/GenBank/DDBJ whole genome shotgun (WGS) entry which is preliminary data.</text>
</comment>
<sequence length="44" mass="4806">MVYTLLVVRSPVGIRSIVIMAFAEMVVVIVVIIIVAVVHAHHLP</sequence>